<feature type="compositionally biased region" description="Low complexity" evidence="1">
    <location>
        <begin position="242"/>
        <end position="252"/>
    </location>
</feature>
<gene>
    <name evidence="2" type="ORF">PVAP13_9KG143870</name>
</gene>
<reference evidence="2" key="1">
    <citation type="submission" date="2020-05" db="EMBL/GenBank/DDBJ databases">
        <title>WGS assembly of Panicum virgatum.</title>
        <authorList>
            <person name="Lovell J.T."/>
            <person name="Jenkins J."/>
            <person name="Shu S."/>
            <person name="Juenger T.E."/>
            <person name="Schmutz J."/>
        </authorList>
    </citation>
    <scope>NUCLEOTIDE SEQUENCE</scope>
    <source>
        <strain evidence="2">AP13</strain>
    </source>
</reference>
<feature type="region of interest" description="Disordered" evidence="1">
    <location>
        <begin position="1"/>
        <end position="23"/>
    </location>
</feature>
<feature type="compositionally biased region" description="Basic and acidic residues" evidence="1">
    <location>
        <begin position="394"/>
        <end position="406"/>
    </location>
</feature>
<feature type="compositionally biased region" description="Polar residues" evidence="1">
    <location>
        <begin position="407"/>
        <end position="416"/>
    </location>
</feature>
<dbReference type="Proteomes" id="UP000823388">
    <property type="component" value="Chromosome 9K"/>
</dbReference>
<feature type="region of interest" description="Disordered" evidence="1">
    <location>
        <begin position="56"/>
        <end position="99"/>
    </location>
</feature>
<evidence type="ECO:0000313" key="2">
    <source>
        <dbReference type="EMBL" id="KAG2547976.1"/>
    </source>
</evidence>
<dbReference type="EMBL" id="CM029053">
    <property type="protein sequence ID" value="KAG2547975.1"/>
    <property type="molecule type" value="Genomic_DNA"/>
</dbReference>
<accession>A0A8T0NLI0</accession>
<organism evidence="2 3">
    <name type="scientific">Panicum virgatum</name>
    <name type="common">Blackwell switchgrass</name>
    <dbReference type="NCBI Taxonomy" id="38727"/>
    <lineage>
        <taxon>Eukaryota</taxon>
        <taxon>Viridiplantae</taxon>
        <taxon>Streptophyta</taxon>
        <taxon>Embryophyta</taxon>
        <taxon>Tracheophyta</taxon>
        <taxon>Spermatophyta</taxon>
        <taxon>Magnoliopsida</taxon>
        <taxon>Liliopsida</taxon>
        <taxon>Poales</taxon>
        <taxon>Poaceae</taxon>
        <taxon>PACMAD clade</taxon>
        <taxon>Panicoideae</taxon>
        <taxon>Panicodae</taxon>
        <taxon>Paniceae</taxon>
        <taxon>Panicinae</taxon>
        <taxon>Panicum</taxon>
        <taxon>Panicum sect. Hiantes</taxon>
    </lineage>
</organism>
<dbReference type="EMBL" id="CM029053">
    <property type="protein sequence ID" value="KAG2547976.1"/>
    <property type="molecule type" value="Genomic_DNA"/>
</dbReference>
<feature type="compositionally biased region" description="Polar residues" evidence="1">
    <location>
        <begin position="362"/>
        <end position="384"/>
    </location>
</feature>
<feature type="region of interest" description="Disordered" evidence="1">
    <location>
        <begin position="362"/>
        <end position="416"/>
    </location>
</feature>
<feature type="region of interest" description="Disordered" evidence="1">
    <location>
        <begin position="219"/>
        <end position="252"/>
    </location>
</feature>
<evidence type="ECO:0000313" key="3">
    <source>
        <dbReference type="Proteomes" id="UP000823388"/>
    </source>
</evidence>
<protein>
    <submittedName>
        <fullName evidence="2">Uncharacterized protein</fullName>
    </submittedName>
</protein>
<name>A0A8T0NLI0_PANVG</name>
<evidence type="ECO:0000256" key="1">
    <source>
        <dbReference type="SAM" id="MobiDB-lite"/>
    </source>
</evidence>
<dbReference type="AlphaFoldDB" id="A0A8T0NLI0"/>
<keyword evidence="3" id="KW-1185">Reference proteome</keyword>
<sequence length="416" mass="45594">MLLRSVLRESGPPLKRAYPSPPPTPPSLFHLVCRFGISLHRPPRRTRIRPPRLPLAAAAAPSSPSPPSHARHRRSTPPSPTSLATRSVSSLPQMPPQPRLCRRCRTPLRHRTGPGLIIFVSDLASSSLSSPTRTHAPPTLRLPAVPLCRPHRHPRAPPRSVHHLTPASPLKFTATPSSRHFHDESLRSEALIAAAPPLRLLLRHAAGAHTILFDSSAAPPGCSPQAPHHSKSSTTASPGRYASSAPPSAMPAATYHAHHTGVHHWLGGNSSTADSLRVHRHLTRQSRSESGSTTETVMRIGTAGRHWRCRAHARARGRRLLGDQFRSFPERSDDCCKHPFSLRCKSIIASTLSFLRCKSKQPANSNTLHSSASTPRCSDTQGTSAGLLKSNRQGSKEDDNNRRENQRYSSNLWKLY</sequence>
<proteinExistence type="predicted"/>
<comment type="caution">
    <text evidence="2">The sequence shown here is derived from an EMBL/GenBank/DDBJ whole genome shotgun (WGS) entry which is preliminary data.</text>
</comment>